<sequence>MDKIKKVVVPVDFTSTIDKVANYAASMADMMGAQVIFFHVVNDFRGYDMLLVHPSFAVIKQELKDKTEKKMADLVQEYQHLKGGVSGKVVIGKAAEEIVTFANQEKADMIIIGTRGIKGLEEFLMGSTAKQVVNTASCPVLTFNPFKLNK</sequence>
<dbReference type="PANTHER" id="PTHR46268">
    <property type="entry name" value="STRESS RESPONSE PROTEIN NHAX"/>
    <property type="match status" value="1"/>
</dbReference>
<dbReference type="Pfam" id="PF00582">
    <property type="entry name" value="Usp"/>
    <property type="match status" value="1"/>
</dbReference>
<gene>
    <name evidence="3" type="ORF">MNBD_DELTA03-1204</name>
</gene>
<organism evidence="3">
    <name type="scientific">hydrothermal vent metagenome</name>
    <dbReference type="NCBI Taxonomy" id="652676"/>
    <lineage>
        <taxon>unclassified sequences</taxon>
        <taxon>metagenomes</taxon>
        <taxon>ecological metagenomes</taxon>
    </lineage>
</organism>
<dbReference type="AlphaFoldDB" id="A0A3B0V7Q3"/>
<dbReference type="PANTHER" id="PTHR46268:SF22">
    <property type="entry name" value="SENSOR PROTEIN KDPD-RELATED"/>
    <property type="match status" value="1"/>
</dbReference>
<dbReference type="InterPro" id="IPR006016">
    <property type="entry name" value="UspA"/>
</dbReference>
<dbReference type="SUPFAM" id="SSF52402">
    <property type="entry name" value="Adenine nucleotide alpha hydrolases-like"/>
    <property type="match status" value="1"/>
</dbReference>
<dbReference type="InterPro" id="IPR006015">
    <property type="entry name" value="Universal_stress_UspA"/>
</dbReference>
<dbReference type="PRINTS" id="PR01438">
    <property type="entry name" value="UNVRSLSTRESS"/>
</dbReference>
<evidence type="ECO:0000259" key="2">
    <source>
        <dbReference type="Pfam" id="PF00582"/>
    </source>
</evidence>
<dbReference type="Gene3D" id="3.40.50.620">
    <property type="entry name" value="HUPs"/>
    <property type="match status" value="1"/>
</dbReference>
<feature type="domain" description="UspA" evidence="2">
    <location>
        <begin position="4"/>
        <end position="142"/>
    </location>
</feature>
<name>A0A3B0V7Q3_9ZZZZ</name>
<accession>A0A3B0V7Q3</accession>
<dbReference type="CDD" id="cd00293">
    <property type="entry name" value="USP-like"/>
    <property type="match status" value="1"/>
</dbReference>
<reference evidence="3" key="1">
    <citation type="submission" date="2018-06" db="EMBL/GenBank/DDBJ databases">
        <authorList>
            <person name="Zhirakovskaya E."/>
        </authorList>
    </citation>
    <scope>NUCLEOTIDE SEQUENCE</scope>
</reference>
<evidence type="ECO:0000256" key="1">
    <source>
        <dbReference type="ARBA" id="ARBA00008791"/>
    </source>
</evidence>
<dbReference type="InterPro" id="IPR014729">
    <property type="entry name" value="Rossmann-like_a/b/a_fold"/>
</dbReference>
<dbReference type="PIRSF" id="PIRSF006276">
    <property type="entry name" value="UspA"/>
    <property type="match status" value="1"/>
</dbReference>
<dbReference type="EMBL" id="UOEX01000086">
    <property type="protein sequence ID" value="VAW34087.1"/>
    <property type="molecule type" value="Genomic_DNA"/>
</dbReference>
<proteinExistence type="inferred from homology"/>
<comment type="similarity">
    <text evidence="1">Belongs to the universal stress protein A family.</text>
</comment>
<evidence type="ECO:0000313" key="3">
    <source>
        <dbReference type="EMBL" id="VAW34087.1"/>
    </source>
</evidence>
<protein>
    <recommendedName>
        <fullName evidence="2">UspA domain-containing protein</fullName>
    </recommendedName>
</protein>